<organism evidence="2 3">
    <name type="scientific">Caldalkalibacillus uzonensis</name>
    <dbReference type="NCBI Taxonomy" id="353224"/>
    <lineage>
        <taxon>Bacteria</taxon>
        <taxon>Bacillati</taxon>
        <taxon>Bacillota</taxon>
        <taxon>Bacilli</taxon>
        <taxon>Bacillales</taxon>
        <taxon>Bacillaceae</taxon>
        <taxon>Caldalkalibacillus</taxon>
    </lineage>
</organism>
<dbReference type="EMBL" id="JAUSUQ010000012">
    <property type="protein sequence ID" value="MDQ0340245.1"/>
    <property type="molecule type" value="Genomic_DNA"/>
</dbReference>
<feature type="coiled-coil region" evidence="1">
    <location>
        <begin position="6"/>
        <end position="47"/>
    </location>
</feature>
<dbReference type="RefSeq" id="WP_307341528.1">
    <property type="nucleotide sequence ID" value="NZ_JAUSUQ010000012.1"/>
</dbReference>
<name>A0ABU0CXA2_9BACI</name>
<keyword evidence="1" id="KW-0175">Coiled coil</keyword>
<accession>A0ABU0CXA2</accession>
<protein>
    <submittedName>
        <fullName evidence="2">Uncharacterized protein</fullName>
    </submittedName>
</protein>
<comment type="caution">
    <text evidence="2">The sequence shown here is derived from an EMBL/GenBank/DDBJ whole genome shotgun (WGS) entry which is preliminary data.</text>
</comment>
<dbReference type="Proteomes" id="UP001232445">
    <property type="component" value="Unassembled WGS sequence"/>
</dbReference>
<dbReference type="InterPro" id="IPR055731">
    <property type="entry name" value="Pam3_gp33-like"/>
</dbReference>
<dbReference type="Pfam" id="PF23984">
    <property type="entry name" value="DUF7307"/>
    <property type="match status" value="1"/>
</dbReference>
<keyword evidence="3" id="KW-1185">Reference proteome</keyword>
<evidence type="ECO:0000256" key="1">
    <source>
        <dbReference type="SAM" id="Coils"/>
    </source>
</evidence>
<gene>
    <name evidence="2" type="ORF">J2S00_003050</name>
</gene>
<proteinExistence type="predicted"/>
<evidence type="ECO:0000313" key="3">
    <source>
        <dbReference type="Proteomes" id="UP001232445"/>
    </source>
</evidence>
<evidence type="ECO:0000313" key="2">
    <source>
        <dbReference type="EMBL" id="MDQ0340245.1"/>
    </source>
</evidence>
<reference evidence="2 3" key="1">
    <citation type="submission" date="2023-07" db="EMBL/GenBank/DDBJ databases">
        <title>Genomic Encyclopedia of Type Strains, Phase IV (KMG-IV): sequencing the most valuable type-strain genomes for metagenomic binning, comparative biology and taxonomic classification.</title>
        <authorList>
            <person name="Goeker M."/>
        </authorList>
    </citation>
    <scope>NUCLEOTIDE SEQUENCE [LARGE SCALE GENOMIC DNA]</scope>
    <source>
        <strain evidence="2 3">DSM 17740</strain>
    </source>
</reference>
<sequence>METNTVLSLADQLLNLREAKEDLESRLKEINKELEKVENELVEQMRVNELERFNFRGKLFYQQAKTWASPKKEHKEYVYQWLKENGYADLVKETVHSQSFSSLINEMLEEEGEVPDDLMPFINLTEKVGIRVRKG</sequence>